<keyword evidence="2 6" id="KW-0732">Signal</keyword>
<dbReference type="SUPFAM" id="SSF47473">
    <property type="entry name" value="EF-hand"/>
    <property type="match status" value="1"/>
</dbReference>
<keyword evidence="1" id="KW-0479">Metal-binding</keyword>
<sequence>MLPQMMRVLMLPLLLPALAHAAPKDGATRLLQHYLKGLERMEEDPEHMNRERVLLYLFALHDYDQSGQLDGLELLSMLTEALAPGAANFPANPVILVVDKVLESQDLDRDGLISPAELISFPADTLRDTELTEPFAPAPQETQTEEGQGQLAKNPMRQETQQALGPREEAGAQEEARRDSLEPVQETGVQEGAEEDTLSPKVGNGGQGVAEEAPGSRGDIGVQAEASDNEAGARELLRETLESRNTPGELEPHAIQLENDEI</sequence>
<evidence type="ECO:0000256" key="6">
    <source>
        <dbReference type="SAM" id="SignalP"/>
    </source>
</evidence>
<dbReference type="GeneID" id="100720076"/>
<keyword evidence="3" id="KW-0677">Repeat</keyword>
<proteinExistence type="predicted"/>
<evidence type="ECO:0000256" key="2">
    <source>
        <dbReference type="ARBA" id="ARBA00022729"/>
    </source>
</evidence>
<keyword evidence="9" id="KW-1185">Reference proteome</keyword>
<feature type="compositionally biased region" description="Basic and acidic residues" evidence="5">
    <location>
        <begin position="166"/>
        <end position="181"/>
    </location>
</feature>
<evidence type="ECO:0000313" key="9">
    <source>
        <dbReference type="Proteomes" id="UP000005447"/>
    </source>
</evidence>
<dbReference type="AlphaFoldDB" id="A0A286X820"/>
<reference evidence="8" key="3">
    <citation type="submission" date="2025-09" db="UniProtKB">
        <authorList>
            <consortium name="Ensembl"/>
        </authorList>
    </citation>
    <scope>IDENTIFICATION</scope>
    <source>
        <strain evidence="8">2N</strain>
    </source>
</reference>
<evidence type="ECO:0000313" key="8">
    <source>
        <dbReference type="Ensembl" id="ENSCPOP00000021577.1"/>
    </source>
</evidence>
<feature type="compositionally biased region" description="Basic and acidic residues" evidence="5">
    <location>
        <begin position="231"/>
        <end position="242"/>
    </location>
</feature>
<dbReference type="PROSITE" id="PS00018">
    <property type="entry name" value="EF_HAND_1"/>
    <property type="match status" value="2"/>
</dbReference>
<feature type="domain" description="EF-hand" evidence="7">
    <location>
        <begin position="49"/>
        <end position="84"/>
    </location>
</feature>
<dbReference type="InterPro" id="IPR002048">
    <property type="entry name" value="EF_hand_dom"/>
</dbReference>
<keyword evidence="4" id="KW-0106">Calcium</keyword>
<dbReference type="Bgee" id="ENSCPOG00000000058">
    <property type="expression patterns" value="Expressed in hypothalamus and 12 other cell types or tissues"/>
</dbReference>
<evidence type="ECO:0000256" key="1">
    <source>
        <dbReference type="ARBA" id="ARBA00022723"/>
    </source>
</evidence>
<feature type="compositionally biased region" description="Low complexity" evidence="5">
    <location>
        <begin position="140"/>
        <end position="150"/>
    </location>
</feature>
<protein>
    <submittedName>
        <fullName evidence="8">Cell growth regulator with EF-hand domain 1</fullName>
    </submittedName>
</protein>
<dbReference type="Ensembl" id="ENSCPOT00000046324.1">
    <property type="protein sequence ID" value="ENSCPOP00000021577.1"/>
    <property type="gene ID" value="ENSCPOG00000000058.4"/>
</dbReference>
<dbReference type="Gene3D" id="1.10.238.10">
    <property type="entry name" value="EF-hand"/>
    <property type="match status" value="1"/>
</dbReference>
<dbReference type="Proteomes" id="UP000005447">
    <property type="component" value="Unassembled WGS sequence"/>
</dbReference>
<accession>A0A286X820</accession>
<feature type="signal peptide" evidence="6">
    <location>
        <begin position="1"/>
        <end position="21"/>
    </location>
</feature>
<dbReference type="RefSeq" id="XP_063087009.1">
    <property type="nucleotide sequence ID" value="XM_063230939.1"/>
</dbReference>
<dbReference type="GO" id="GO:0005509">
    <property type="term" value="F:calcium ion binding"/>
    <property type="evidence" value="ECO:0007669"/>
    <property type="project" value="InterPro"/>
</dbReference>
<gene>
    <name evidence="8" type="primary">CGREF1</name>
</gene>
<evidence type="ECO:0000256" key="4">
    <source>
        <dbReference type="ARBA" id="ARBA00022837"/>
    </source>
</evidence>
<dbReference type="PROSITE" id="PS50222">
    <property type="entry name" value="EF_HAND_2"/>
    <property type="match status" value="2"/>
</dbReference>
<evidence type="ECO:0000259" key="7">
    <source>
        <dbReference type="PROSITE" id="PS50222"/>
    </source>
</evidence>
<feature type="region of interest" description="Disordered" evidence="5">
    <location>
        <begin position="134"/>
        <end position="262"/>
    </location>
</feature>
<reference evidence="8" key="2">
    <citation type="submission" date="2025-08" db="UniProtKB">
        <authorList>
            <consortium name="Ensembl"/>
        </authorList>
    </citation>
    <scope>IDENTIFICATION</scope>
    <source>
        <strain evidence="8">2N</strain>
    </source>
</reference>
<evidence type="ECO:0000256" key="3">
    <source>
        <dbReference type="ARBA" id="ARBA00022737"/>
    </source>
</evidence>
<dbReference type="GeneTree" id="ENSGT00940000154141"/>
<reference evidence="9" key="1">
    <citation type="journal article" date="2011" name="Nature">
        <title>A high-resolution map of human evolutionary constraint using 29 mammals.</title>
        <authorList>
            <person name="Lindblad-Toh K."/>
            <person name="Garber M."/>
            <person name="Zuk O."/>
            <person name="Lin M.F."/>
            <person name="Parker B.J."/>
            <person name="Washietl S."/>
            <person name="Kheradpour P."/>
            <person name="Ernst J."/>
            <person name="Jordan G."/>
            <person name="Mauceli E."/>
            <person name="Ward L.D."/>
            <person name="Lowe C.B."/>
            <person name="Holloway A.K."/>
            <person name="Clamp M."/>
            <person name="Gnerre S."/>
            <person name="Alfoldi J."/>
            <person name="Beal K."/>
            <person name="Chang J."/>
            <person name="Clawson H."/>
            <person name="Cuff J."/>
            <person name="Di Palma F."/>
            <person name="Fitzgerald S."/>
            <person name="Flicek P."/>
            <person name="Guttman M."/>
            <person name="Hubisz M.J."/>
            <person name="Jaffe D.B."/>
            <person name="Jungreis I."/>
            <person name="Kent W.J."/>
            <person name="Kostka D."/>
            <person name="Lara M."/>
            <person name="Martins A.L."/>
            <person name="Massingham T."/>
            <person name="Moltke I."/>
            <person name="Raney B.J."/>
            <person name="Rasmussen M.D."/>
            <person name="Robinson J."/>
            <person name="Stark A."/>
            <person name="Vilella A.J."/>
            <person name="Wen J."/>
            <person name="Xie X."/>
            <person name="Zody M.C."/>
            <person name="Baldwin J."/>
            <person name="Bloom T."/>
            <person name="Chin C.W."/>
            <person name="Heiman D."/>
            <person name="Nicol R."/>
            <person name="Nusbaum C."/>
            <person name="Young S."/>
            <person name="Wilkinson J."/>
            <person name="Worley K.C."/>
            <person name="Kovar C.L."/>
            <person name="Muzny D.M."/>
            <person name="Gibbs R.A."/>
            <person name="Cree A."/>
            <person name="Dihn H.H."/>
            <person name="Fowler G."/>
            <person name="Jhangiani S."/>
            <person name="Joshi V."/>
            <person name="Lee S."/>
            <person name="Lewis L.R."/>
            <person name="Nazareth L.V."/>
            <person name="Okwuonu G."/>
            <person name="Santibanez J."/>
            <person name="Warren W.C."/>
            <person name="Mardis E.R."/>
            <person name="Weinstock G.M."/>
            <person name="Wilson R.K."/>
            <person name="Delehaunty K."/>
            <person name="Dooling D."/>
            <person name="Fronik C."/>
            <person name="Fulton L."/>
            <person name="Fulton B."/>
            <person name="Graves T."/>
            <person name="Minx P."/>
            <person name="Sodergren E."/>
            <person name="Birney E."/>
            <person name="Margulies E.H."/>
            <person name="Herrero J."/>
            <person name="Green E.D."/>
            <person name="Haussler D."/>
            <person name="Siepel A."/>
            <person name="Goldman N."/>
            <person name="Pollard K.S."/>
            <person name="Pedersen J.S."/>
            <person name="Lander E.S."/>
            <person name="Kellis M."/>
        </authorList>
    </citation>
    <scope>NUCLEOTIDE SEQUENCE [LARGE SCALE GENOMIC DNA]</scope>
    <source>
        <strain evidence="9">2N</strain>
    </source>
</reference>
<dbReference type="PANTHER" id="PTHR23104:SF15">
    <property type="entry name" value="CELL GROWTH REGULATOR WITH EF HAND DOMAIN PROTEIN 1"/>
    <property type="match status" value="1"/>
</dbReference>
<dbReference type="VEuPathDB" id="HostDB:ENSCPOG00000000058"/>
<dbReference type="PANTHER" id="PTHR23104">
    <property type="entry name" value="MULTIPLE COAGULATION FACTOR DEFICIENCY PROTEIN 2 NEURAL STEM CELL DERIVED NEURONAL SURVIVAL PROTEIN"/>
    <property type="match status" value="1"/>
</dbReference>
<feature type="chain" id="PRO_5012041311" evidence="6">
    <location>
        <begin position="22"/>
        <end position="262"/>
    </location>
</feature>
<dbReference type="EMBL" id="AAKN02023455">
    <property type="status" value="NOT_ANNOTATED_CDS"/>
    <property type="molecule type" value="Genomic_DNA"/>
</dbReference>
<evidence type="ECO:0000256" key="5">
    <source>
        <dbReference type="SAM" id="MobiDB-lite"/>
    </source>
</evidence>
<dbReference type="InterPro" id="IPR018247">
    <property type="entry name" value="EF_Hand_1_Ca_BS"/>
</dbReference>
<feature type="domain" description="EF-hand" evidence="7">
    <location>
        <begin position="93"/>
        <end position="128"/>
    </location>
</feature>
<name>A0A286X820_CAVPO</name>
<organism evidence="8 9">
    <name type="scientific">Cavia porcellus</name>
    <name type="common">Guinea pig</name>
    <dbReference type="NCBI Taxonomy" id="10141"/>
    <lineage>
        <taxon>Eukaryota</taxon>
        <taxon>Metazoa</taxon>
        <taxon>Chordata</taxon>
        <taxon>Craniata</taxon>
        <taxon>Vertebrata</taxon>
        <taxon>Euteleostomi</taxon>
        <taxon>Mammalia</taxon>
        <taxon>Eutheria</taxon>
        <taxon>Euarchontoglires</taxon>
        <taxon>Glires</taxon>
        <taxon>Rodentia</taxon>
        <taxon>Hystricomorpha</taxon>
        <taxon>Caviidae</taxon>
        <taxon>Cavia</taxon>
    </lineage>
</organism>
<dbReference type="InterPro" id="IPR052110">
    <property type="entry name" value="MCFD2-like"/>
</dbReference>
<dbReference type="InterPro" id="IPR011992">
    <property type="entry name" value="EF-hand-dom_pair"/>
</dbReference>